<keyword evidence="5" id="KW-1185">Reference proteome</keyword>
<dbReference type="PANTHER" id="PTHR11203:SF37">
    <property type="entry name" value="INTEGRATOR COMPLEX SUBUNIT 11"/>
    <property type="match status" value="1"/>
</dbReference>
<dbReference type="Pfam" id="PF00753">
    <property type="entry name" value="Lactamase_B"/>
    <property type="match status" value="1"/>
</dbReference>
<feature type="domain" description="Beta-Casp" evidence="3">
    <location>
        <begin position="253"/>
        <end position="378"/>
    </location>
</feature>
<sequence length="531" mass="60517">MKLTFCGGARTVTGSAFLLEAAGKKLLIDCGLFQGGKRLRARNFSQYPYNPAEIDYIILTHAHIDHSGLIPRLVKDGFRGRVLATPATTDLAKIMLPDSGHIQMMEAEWTNRKNKRAGRPEADPLYTVEDAEKALNYFDSIPYYQQENLSEDIILKFYDAGHILGSAITELIITENGKPETVVFTGDLGKSNQPIIRDPDVLEEADYLIIEGTYGTRDHEEEEQKLEKLQTLIHETVNKQGNIVVPSFAVGRTQEMLYFMSRLMRDHKIPNIPIYIDSPLAISATEIFSRHPECFDLQMRQLLHSGQDPFHFPEAIFTQTAEESQKINRLPGGAMIISASGMADAGRIKHHLKHNLWREESTVLFVGYQAEGTLGRRIREGRKKVKIFGEEIMVRARIEAIDGFSAHADRTELLKWLGKFQQMPKQVILVHGEEDVLTSFSAEIEKKFEVSTYIPNYMETMELKPLPEEVEDTSQVMAKLKARELLREWLDFSEEFTSRLELALLEEDDEERLIQLEKELESIKGCLVENF</sequence>
<dbReference type="eggNOG" id="COG1236">
    <property type="taxonomic scope" value="Bacteria"/>
</dbReference>
<organism evidence="4 5">
    <name type="scientific">Dethiobacter alkaliphilus AHT 1</name>
    <dbReference type="NCBI Taxonomy" id="555088"/>
    <lineage>
        <taxon>Bacteria</taxon>
        <taxon>Bacillati</taxon>
        <taxon>Bacillota</taxon>
        <taxon>Dethiobacteria</taxon>
        <taxon>Dethiobacterales</taxon>
        <taxon>Dethiobacteraceae</taxon>
        <taxon>Dethiobacter</taxon>
    </lineage>
</organism>
<dbReference type="AlphaFoldDB" id="C0GF72"/>
<gene>
    <name evidence="4" type="ORF">DealDRAFT_1131</name>
</gene>
<dbReference type="SUPFAM" id="SSF56281">
    <property type="entry name" value="Metallo-hydrolase/oxidoreductase"/>
    <property type="match status" value="1"/>
</dbReference>
<dbReference type="STRING" id="555088.DealDRAFT_1131"/>
<dbReference type="PANTHER" id="PTHR11203">
    <property type="entry name" value="CLEAVAGE AND POLYADENYLATION SPECIFICITY FACTOR FAMILY MEMBER"/>
    <property type="match status" value="1"/>
</dbReference>
<dbReference type="RefSeq" id="WP_008515665.1">
    <property type="nucleotide sequence ID" value="NZ_ACJM01000005.1"/>
</dbReference>
<accession>C0GF72</accession>
<dbReference type="Pfam" id="PF07521">
    <property type="entry name" value="RMMBL"/>
    <property type="match status" value="1"/>
</dbReference>
<evidence type="ECO:0000259" key="3">
    <source>
        <dbReference type="SMART" id="SM01027"/>
    </source>
</evidence>
<dbReference type="InterPro" id="IPR001279">
    <property type="entry name" value="Metallo-B-lactamas"/>
</dbReference>
<reference evidence="4 5" key="1">
    <citation type="submission" date="2009-02" db="EMBL/GenBank/DDBJ databases">
        <title>Sequencing of the draft genome and assembly of Dethiobacter alkaliphilus AHT 1.</title>
        <authorList>
            <consortium name="US DOE Joint Genome Institute (JGI-PGF)"/>
            <person name="Lucas S."/>
            <person name="Copeland A."/>
            <person name="Lapidus A."/>
            <person name="Glavina del Rio T."/>
            <person name="Dalin E."/>
            <person name="Tice H."/>
            <person name="Bruce D."/>
            <person name="Goodwin L."/>
            <person name="Pitluck S."/>
            <person name="Larimer F."/>
            <person name="Land M.L."/>
            <person name="Hauser L."/>
            <person name="Muyzer G."/>
        </authorList>
    </citation>
    <scope>NUCLEOTIDE SEQUENCE [LARGE SCALE GENOMIC DNA]</scope>
    <source>
        <strain evidence="4 5">AHT 1</strain>
    </source>
</reference>
<evidence type="ECO:0000256" key="1">
    <source>
        <dbReference type="ARBA" id="ARBA00022801"/>
    </source>
</evidence>
<dbReference type="InterPro" id="IPR036866">
    <property type="entry name" value="RibonucZ/Hydroxyglut_hydro"/>
</dbReference>
<evidence type="ECO:0000313" key="4">
    <source>
        <dbReference type="EMBL" id="EEG77832.1"/>
    </source>
</evidence>
<evidence type="ECO:0000259" key="2">
    <source>
        <dbReference type="SMART" id="SM00849"/>
    </source>
</evidence>
<name>C0GF72_DETAL</name>
<dbReference type="CDD" id="cd16295">
    <property type="entry name" value="TTHA0252-CPSF-like_MBL-fold"/>
    <property type="match status" value="1"/>
</dbReference>
<dbReference type="SMART" id="SM01027">
    <property type="entry name" value="Beta-Casp"/>
    <property type="match status" value="1"/>
</dbReference>
<keyword evidence="1" id="KW-0378">Hydrolase</keyword>
<comment type="caution">
    <text evidence="4">The sequence shown here is derived from an EMBL/GenBank/DDBJ whole genome shotgun (WGS) entry which is preliminary data.</text>
</comment>
<protein>
    <submittedName>
        <fullName evidence="4">Beta-lactamase domain protein</fullName>
    </submittedName>
</protein>
<dbReference type="EMBL" id="ACJM01000005">
    <property type="protein sequence ID" value="EEG77832.1"/>
    <property type="molecule type" value="Genomic_DNA"/>
</dbReference>
<dbReference type="InterPro" id="IPR022712">
    <property type="entry name" value="Beta_Casp"/>
</dbReference>
<feature type="domain" description="Metallo-beta-lactamase" evidence="2">
    <location>
        <begin position="13"/>
        <end position="248"/>
    </location>
</feature>
<dbReference type="OrthoDB" id="9803916at2"/>
<dbReference type="InterPro" id="IPR050698">
    <property type="entry name" value="MBL"/>
</dbReference>
<dbReference type="Gene3D" id="3.60.15.10">
    <property type="entry name" value="Ribonuclease Z/Hydroxyacylglutathione hydrolase-like"/>
    <property type="match status" value="1"/>
</dbReference>
<evidence type="ECO:0000313" key="5">
    <source>
        <dbReference type="Proteomes" id="UP000006443"/>
    </source>
</evidence>
<dbReference type="Pfam" id="PF10996">
    <property type="entry name" value="Beta-Casp"/>
    <property type="match status" value="1"/>
</dbReference>
<dbReference type="GO" id="GO:0016787">
    <property type="term" value="F:hydrolase activity"/>
    <property type="evidence" value="ECO:0007669"/>
    <property type="project" value="UniProtKB-KW"/>
</dbReference>
<dbReference type="Proteomes" id="UP000006443">
    <property type="component" value="Unassembled WGS sequence"/>
</dbReference>
<dbReference type="SMART" id="SM00849">
    <property type="entry name" value="Lactamase_B"/>
    <property type="match status" value="1"/>
</dbReference>
<proteinExistence type="predicted"/>
<dbReference type="InterPro" id="IPR011108">
    <property type="entry name" value="RMMBL"/>
</dbReference>
<dbReference type="Gene3D" id="3.40.50.10890">
    <property type="match status" value="1"/>
</dbReference>
<dbReference type="GO" id="GO:0004521">
    <property type="term" value="F:RNA endonuclease activity"/>
    <property type="evidence" value="ECO:0007669"/>
    <property type="project" value="TreeGrafter"/>
</dbReference>